<dbReference type="EMBL" id="BAAAEO010000006">
    <property type="protein sequence ID" value="GAA0564161.1"/>
    <property type="molecule type" value="Genomic_DNA"/>
</dbReference>
<feature type="domain" description="BioF2-like acetyltransferase" evidence="1">
    <location>
        <begin position="95"/>
        <end position="228"/>
    </location>
</feature>
<organism evidence="2 3">
    <name type="scientific">Rheinheimera aquimaris</name>
    <dbReference type="NCBI Taxonomy" id="412437"/>
    <lineage>
        <taxon>Bacteria</taxon>
        <taxon>Pseudomonadati</taxon>
        <taxon>Pseudomonadota</taxon>
        <taxon>Gammaproteobacteria</taxon>
        <taxon>Chromatiales</taxon>
        <taxon>Chromatiaceae</taxon>
        <taxon>Rheinheimera</taxon>
    </lineage>
</organism>
<evidence type="ECO:0000313" key="3">
    <source>
        <dbReference type="Proteomes" id="UP001501169"/>
    </source>
</evidence>
<reference evidence="2 3" key="1">
    <citation type="journal article" date="2019" name="Int. J. Syst. Evol. Microbiol.">
        <title>The Global Catalogue of Microorganisms (GCM) 10K type strain sequencing project: providing services to taxonomists for standard genome sequencing and annotation.</title>
        <authorList>
            <consortium name="The Broad Institute Genomics Platform"/>
            <consortium name="The Broad Institute Genome Sequencing Center for Infectious Disease"/>
            <person name="Wu L."/>
            <person name="Ma J."/>
        </authorList>
    </citation>
    <scope>NUCLEOTIDE SEQUENCE [LARGE SCALE GENOMIC DNA]</scope>
    <source>
        <strain evidence="2 3">JCM 14331</strain>
    </source>
</reference>
<dbReference type="InterPro" id="IPR038740">
    <property type="entry name" value="BioF2-like_GNAT_dom"/>
</dbReference>
<dbReference type="Proteomes" id="UP001501169">
    <property type="component" value="Unassembled WGS sequence"/>
</dbReference>
<name>A0ABN1EE25_9GAMM</name>
<sequence>MFPLGQGEAEACEVASEFVDLLIAPGWSQLLPDLARLIASSGRPRIKWRAVNSGANILQLAHALGHSVVQASGYRYLYSSEHGFKLSSQLERKWQKIVRYESKKRAHFYWLDKQDACDLWPELKRLHQLRWSRKGKPGAFISDVFNQFHQMLLLQQADSCAMAVLKIDGELAAIHYYLKSTDYMHFYQAGWAEPFSGFSPSAMLHLWAARQMNNLAYDFMLGAAKSYKQDFCNQKQLCYQLDVYADVVSYALAILRKLKRQAGRLKWLS</sequence>
<dbReference type="Gene3D" id="3.40.630.30">
    <property type="match status" value="1"/>
</dbReference>
<comment type="caution">
    <text evidence="2">The sequence shown here is derived from an EMBL/GenBank/DDBJ whole genome shotgun (WGS) entry which is preliminary data.</text>
</comment>
<protein>
    <recommendedName>
        <fullName evidence="1">BioF2-like acetyltransferase domain-containing protein</fullName>
    </recommendedName>
</protein>
<accession>A0ABN1EE25</accession>
<dbReference type="Pfam" id="PF13480">
    <property type="entry name" value="Acetyltransf_6"/>
    <property type="match status" value="1"/>
</dbReference>
<keyword evidence="3" id="KW-1185">Reference proteome</keyword>
<gene>
    <name evidence="2" type="ORF">GCM10009098_35390</name>
</gene>
<evidence type="ECO:0000259" key="1">
    <source>
        <dbReference type="Pfam" id="PF13480"/>
    </source>
</evidence>
<evidence type="ECO:0000313" key="2">
    <source>
        <dbReference type="EMBL" id="GAA0564161.1"/>
    </source>
</evidence>
<dbReference type="SUPFAM" id="SSF55729">
    <property type="entry name" value="Acyl-CoA N-acyltransferases (Nat)"/>
    <property type="match status" value="1"/>
</dbReference>
<proteinExistence type="predicted"/>
<dbReference type="InterPro" id="IPR016181">
    <property type="entry name" value="Acyl_CoA_acyltransferase"/>
</dbReference>